<evidence type="ECO:0000256" key="1">
    <source>
        <dbReference type="SAM" id="Phobius"/>
    </source>
</evidence>
<organism evidence="2 3">
    <name type="scientific">Lusitaniella coriacea LEGE 07157</name>
    <dbReference type="NCBI Taxonomy" id="945747"/>
    <lineage>
        <taxon>Bacteria</taxon>
        <taxon>Bacillati</taxon>
        <taxon>Cyanobacteriota</taxon>
        <taxon>Cyanophyceae</taxon>
        <taxon>Spirulinales</taxon>
        <taxon>Lusitaniellaceae</taxon>
        <taxon>Lusitaniella</taxon>
    </lineage>
</organism>
<accession>A0A8J7JCH3</accession>
<comment type="caution">
    <text evidence="2">The sequence shown here is derived from an EMBL/GenBank/DDBJ whole genome shotgun (WGS) entry which is preliminary data.</text>
</comment>
<reference evidence="2" key="1">
    <citation type="submission" date="2020-10" db="EMBL/GenBank/DDBJ databases">
        <authorList>
            <person name="Castelo-Branco R."/>
            <person name="Eusebio N."/>
            <person name="Adriana R."/>
            <person name="Vieira A."/>
            <person name="Brugerolle De Fraissinette N."/>
            <person name="Rezende De Castro R."/>
            <person name="Schneider M.P."/>
            <person name="Vasconcelos V."/>
            <person name="Leao P.N."/>
        </authorList>
    </citation>
    <scope>NUCLEOTIDE SEQUENCE</scope>
    <source>
        <strain evidence="2">LEGE 07157</strain>
    </source>
</reference>
<proteinExistence type="predicted"/>
<keyword evidence="1" id="KW-1133">Transmembrane helix</keyword>
<sequence>MMLALLPLLLLIAALGSVIFYQRASNELSRVLAVGMGAVCLIWGFAIAHWSIHLLCLILLLQYKKLLVLFSPNSVRVEPLKIQK</sequence>
<keyword evidence="3" id="KW-1185">Reference proteome</keyword>
<dbReference type="AlphaFoldDB" id="A0A8J7JCH3"/>
<keyword evidence="1" id="KW-0472">Membrane</keyword>
<dbReference type="RefSeq" id="WP_194030725.1">
    <property type="nucleotide sequence ID" value="NZ_JADEWZ010000027.1"/>
</dbReference>
<gene>
    <name evidence="2" type="ORF">IQ249_17210</name>
</gene>
<feature type="transmembrane region" description="Helical" evidence="1">
    <location>
        <begin position="32"/>
        <end position="61"/>
    </location>
</feature>
<protein>
    <submittedName>
        <fullName evidence="2">Uncharacterized protein</fullName>
    </submittedName>
</protein>
<evidence type="ECO:0000313" key="3">
    <source>
        <dbReference type="Proteomes" id="UP000654482"/>
    </source>
</evidence>
<evidence type="ECO:0000313" key="2">
    <source>
        <dbReference type="EMBL" id="MBE9117640.1"/>
    </source>
</evidence>
<keyword evidence="1" id="KW-0812">Transmembrane</keyword>
<dbReference type="Proteomes" id="UP000654482">
    <property type="component" value="Unassembled WGS sequence"/>
</dbReference>
<dbReference type="EMBL" id="JADEWZ010000027">
    <property type="protein sequence ID" value="MBE9117640.1"/>
    <property type="molecule type" value="Genomic_DNA"/>
</dbReference>
<name>A0A8J7JCH3_9CYAN</name>